<dbReference type="InterPro" id="IPR046489">
    <property type="entry name" value="DUF6582"/>
</dbReference>
<name>A0ABU0ZQT9_9ACTN</name>
<feature type="compositionally biased region" description="Basic and acidic residues" evidence="1">
    <location>
        <begin position="100"/>
        <end position="109"/>
    </location>
</feature>
<accession>A0ABU0ZQT9</accession>
<feature type="region of interest" description="Disordered" evidence="1">
    <location>
        <begin position="83"/>
        <end position="109"/>
    </location>
</feature>
<proteinExistence type="predicted"/>
<evidence type="ECO:0000313" key="3">
    <source>
        <dbReference type="Proteomes" id="UP001230908"/>
    </source>
</evidence>
<evidence type="ECO:0000313" key="2">
    <source>
        <dbReference type="EMBL" id="MDQ7909388.1"/>
    </source>
</evidence>
<reference evidence="2 3" key="1">
    <citation type="submission" date="2023-08" db="EMBL/GenBank/DDBJ databases">
        <title>Phytohabitans sansha sp. nov., isolated from marine sediment.</title>
        <authorList>
            <person name="Zhao Y."/>
            <person name="Yi K."/>
        </authorList>
    </citation>
    <scope>NUCLEOTIDE SEQUENCE [LARGE SCALE GENOMIC DNA]</scope>
    <source>
        <strain evidence="2 3">ZYX-F-186</strain>
    </source>
</reference>
<keyword evidence="3" id="KW-1185">Reference proteome</keyword>
<gene>
    <name evidence="2" type="ORF">RB614_33185</name>
</gene>
<dbReference type="EMBL" id="JAVHUY010000041">
    <property type="protein sequence ID" value="MDQ7909388.1"/>
    <property type="molecule type" value="Genomic_DNA"/>
</dbReference>
<evidence type="ECO:0008006" key="4">
    <source>
        <dbReference type="Google" id="ProtNLM"/>
    </source>
</evidence>
<comment type="caution">
    <text evidence="2">The sequence shown here is derived from an EMBL/GenBank/DDBJ whole genome shotgun (WGS) entry which is preliminary data.</text>
</comment>
<dbReference type="RefSeq" id="WP_308716647.1">
    <property type="nucleotide sequence ID" value="NZ_JAVHUY010000041.1"/>
</dbReference>
<dbReference type="Pfam" id="PF20223">
    <property type="entry name" value="DUF6582"/>
    <property type="match status" value="1"/>
</dbReference>
<organism evidence="2 3">
    <name type="scientific">Phytohabitans maris</name>
    <dbReference type="NCBI Taxonomy" id="3071409"/>
    <lineage>
        <taxon>Bacteria</taxon>
        <taxon>Bacillati</taxon>
        <taxon>Actinomycetota</taxon>
        <taxon>Actinomycetes</taxon>
        <taxon>Micromonosporales</taxon>
        <taxon>Micromonosporaceae</taxon>
    </lineage>
</organism>
<sequence length="144" mass="16480">MARTRTRHDLNAEERKAIPESAYAFPRLRKEPINDASHVRNAIARFDQVREASDDERSEAFRRIRRAADRYGVEMTATRWQELGKPTPTMKTSTKAHTPTKAERAAISRGDASRDVLYAEARRRDIKGRSGMSKAELQRALRKG</sequence>
<evidence type="ECO:0000256" key="1">
    <source>
        <dbReference type="SAM" id="MobiDB-lite"/>
    </source>
</evidence>
<protein>
    <recommendedName>
        <fullName evidence="4">Rho termination factor N-terminal domain-containing protein</fullName>
    </recommendedName>
</protein>
<dbReference type="Proteomes" id="UP001230908">
    <property type="component" value="Unassembled WGS sequence"/>
</dbReference>